<sequence>MEERLRNSFIYAFLCESKYLKDMIVLNTKSMVDDKNKRLNYIDYNRLKDELLLYKCYGEKNNRSIYNLNYILPIILCNTNLIKCEEEVSKNISFYTDKYEYIFAGIIYNYVMQTIIKDKDISINDIITKLKEYIIEFNMDNIDIINFNKCKIYVMQKLDRFLKKDINLIKEENIIDGVLRVLYQVYIKDYNEEIEELKSVKNSMLALLGFEFDNKNIEGFSFINSLSQYILKLRKYEINKKIYNEKVNPKDLIKLNIGDMVYNPILNNIKVIDKKLDNDILYIKVLSKSGEYSFKFKRA</sequence>
<dbReference type="STRING" id="29349.CLOTH_16690"/>
<dbReference type="Proteomes" id="UP000190140">
    <property type="component" value="Unassembled WGS sequence"/>
</dbReference>
<organism evidence="1 2">
    <name type="scientific">Alkalithermobacter paradoxus</name>
    <dbReference type="NCBI Taxonomy" id="29349"/>
    <lineage>
        <taxon>Bacteria</taxon>
        <taxon>Bacillati</taxon>
        <taxon>Bacillota</taxon>
        <taxon>Clostridia</taxon>
        <taxon>Peptostreptococcales</taxon>
        <taxon>Tepidibacteraceae</taxon>
        <taxon>Alkalithermobacter</taxon>
    </lineage>
</organism>
<protein>
    <submittedName>
        <fullName evidence="1">Uncharacterized protein</fullName>
    </submittedName>
</protein>
<dbReference type="RefSeq" id="WP_079413012.1">
    <property type="nucleotide sequence ID" value="NZ_MZGW01000007.1"/>
</dbReference>
<evidence type="ECO:0000313" key="1">
    <source>
        <dbReference type="EMBL" id="OPJ55169.1"/>
    </source>
</evidence>
<dbReference type="OrthoDB" id="1749946at2"/>
<evidence type="ECO:0000313" key="2">
    <source>
        <dbReference type="Proteomes" id="UP000190140"/>
    </source>
</evidence>
<keyword evidence="2" id="KW-1185">Reference proteome</keyword>
<proteinExistence type="predicted"/>
<reference evidence="1 2" key="1">
    <citation type="submission" date="2017-03" db="EMBL/GenBank/DDBJ databases">
        <title>Genome sequence of Clostridium thermoalcaliphilum DSM 7309.</title>
        <authorList>
            <person name="Poehlein A."/>
            <person name="Daniel R."/>
        </authorList>
    </citation>
    <scope>NUCLEOTIDE SEQUENCE [LARGE SCALE GENOMIC DNA]</scope>
    <source>
        <strain evidence="1 2">DSM 7309</strain>
    </source>
</reference>
<accession>A0A1V4I5K4</accession>
<comment type="caution">
    <text evidence="1">The sequence shown here is derived from an EMBL/GenBank/DDBJ whole genome shotgun (WGS) entry which is preliminary data.</text>
</comment>
<gene>
    <name evidence="1" type="ORF">CLOTH_16690</name>
</gene>
<dbReference type="EMBL" id="MZGW01000007">
    <property type="protein sequence ID" value="OPJ55169.1"/>
    <property type="molecule type" value="Genomic_DNA"/>
</dbReference>
<dbReference type="AlphaFoldDB" id="A0A1V4I5K4"/>
<name>A0A1V4I5K4_9FIRM</name>